<proteinExistence type="predicted"/>
<sequence length="267" mass="29572">MNPRNFPVSSNDVIETIIPPDFRVWESCRTMRLVGGFSQGYPASPRLCIPALLHTHPASLSSALKTSMLKAAQISSLTHSLQGGRGWVCAGKIPVVQVPEIHPPLTANPVAPTQAHLLTKSRPSQTVSGCGSVCPEPRRPVQARGHRVAVLLKRSRASIGVIERARSCRGVDKNRSEVVWRYLIGCARLWERALRLIRYCILRMFPYWLASRSPVADPRAALQNVAGQQRKSWWRVQMESAIQAAVLPLYSSVLCALAWELCLEVVV</sequence>
<reference evidence="1 2" key="1">
    <citation type="submission" date="2023-02" db="EMBL/GenBank/DDBJ databases">
        <title>LHISI_Scaffold_Assembly.</title>
        <authorList>
            <person name="Stuart O.P."/>
            <person name="Cleave R."/>
            <person name="Magrath M.J.L."/>
            <person name="Mikheyev A.S."/>
        </authorList>
    </citation>
    <scope>NUCLEOTIDE SEQUENCE [LARGE SCALE GENOMIC DNA]</scope>
    <source>
        <strain evidence="1">Daus_M_001</strain>
        <tissue evidence="1">Leg muscle</tissue>
    </source>
</reference>
<accession>A0ABQ9IMK9</accession>
<gene>
    <name evidence="1" type="ORF">PR048_003288</name>
</gene>
<name>A0ABQ9IMK9_9NEOP</name>
<keyword evidence="2" id="KW-1185">Reference proteome</keyword>
<protein>
    <submittedName>
        <fullName evidence="1">Uncharacterized protein</fullName>
    </submittedName>
</protein>
<dbReference type="EMBL" id="JARBHB010000001">
    <property type="protein sequence ID" value="KAJ8897930.1"/>
    <property type="molecule type" value="Genomic_DNA"/>
</dbReference>
<comment type="caution">
    <text evidence="1">The sequence shown here is derived from an EMBL/GenBank/DDBJ whole genome shotgun (WGS) entry which is preliminary data.</text>
</comment>
<evidence type="ECO:0000313" key="2">
    <source>
        <dbReference type="Proteomes" id="UP001159363"/>
    </source>
</evidence>
<evidence type="ECO:0000313" key="1">
    <source>
        <dbReference type="EMBL" id="KAJ8897930.1"/>
    </source>
</evidence>
<organism evidence="1 2">
    <name type="scientific">Dryococelus australis</name>
    <dbReference type="NCBI Taxonomy" id="614101"/>
    <lineage>
        <taxon>Eukaryota</taxon>
        <taxon>Metazoa</taxon>
        <taxon>Ecdysozoa</taxon>
        <taxon>Arthropoda</taxon>
        <taxon>Hexapoda</taxon>
        <taxon>Insecta</taxon>
        <taxon>Pterygota</taxon>
        <taxon>Neoptera</taxon>
        <taxon>Polyneoptera</taxon>
        <taxon>Phasmatodea</taxon>
        <taxon>Verophasmatodea</taxon>
        <taxon>Anareolatae</taxon>
        <taxon>Phasmatidae</taxon>
        <taxon>Eurycanthinae</taxon>
        <taxon>Dryococelus</taxon>
    </lineage>
</organism>
<dbReference type="Proteomes" id="UP001159363">
    <property type="component" value="Chromosome 1"/>
</dbReference>